<proteinExistence type="predicted"/>
<reference evidence="4 5" key="1">
    <citation type="submission" date="2019-05" db="EMBL/GenBank/DDBJ databases">
        <authorList>
            <consortium name="Science for Life Laboratories"/>
        </authorList>
    </citation>
    <scope>NUCLEOTIDE SEQUENCE [LARGE SCALE GENOMIC DNA]</scope>
    <source>
        <strain evidence="4">Soil9</strain>
    </source>
</reference>
<dbReference type="InterPro" id="IPR000595">
    <property type="entry name" value="cNMP-bd_dom"/>
</dbReference>
<evidence type="ECO:0000313" key="4">
    <source>
        <dbReference type="EMBL" id="VTR93116.1"/>
    </source>
</evidence>
<dbReference type="GO" id="GO:0016491">
    <property type="term" value="F:oxidoreductase activity"/>
    <property type="evidence" value="ECO:0007669"/>
    <property type="project" value="UniProtKB-KW"/>
</dbReference>
<gene>
    <name evidence="4" type="ORF">SOIL9_45980</name>
</gene>
<dbReference type="SMART" id="SM00100">
    <property type="entry name" value="cNMP"/>
    <property type="match status" value="1"/>
</dbReference>
<protein>
    <recommendedName>
        <fullName evidence="3">Cyclic nucleotide-binding domain-containing protein</fullName>
    </recommendedName>
</protein>
<dbReference type="InterPro" id="IPR018490">
    <property type="entry name" value="cNMP-bd_dom_sf"/>
</dbReference>
<dbReference type="EMBL" id="LR593886">
    <property type="protein sequence ID" value="VTR93116.1"/>
    <property type="molecule type" value="Genomic_DNA"/>
</dbReference>
<organism evidence="4 5">
    <name type="scientific">Gemmata massiliana</name>
    <dbReference type="NCBI Taxonomy" id="1210884"/>
    <lineage>
        <taxon>Bacteria</taxon>
        <taxon>Pseudomonadati</taxon>
        <taxon>Planctomycetota</taxon>
        <taxon>Planctomycetia</taxon>
        <taxon>Gemmatales</taxon>
        <taxon>Gemmataceae</taxon>
        <taxon>Gemmata</taxon>
    </lineage>
</organism>
<dbReference type="Gene3D" id="2.60.120.10">
    <property type="entry name" value="Jelly Rolls"/>
    <property type="match status" value="1"/>
</dbReference>
<dbReference type="PANTHER" id="PTHR48105">
    <property type="entry name" value="THIOREDOXIN REDUCTASE 1-RELATED-RELATED"/>
    <property type="match status" value="1"/>
</dbReference>
<sequence length="547" mass="57792">MSSDADLSAFPNLTPTEFRLLKPLADVVEYEDGAVVFRAGTAEVDLFAVEEGAIEIRSPTANDALITTHHAGGFSGDIDLLTGRPVIVSGYARGATRVLRVPHRMIRTLLNRVPSFGEKLISAFTRRRELLSKVGRLGITVVGAGYCKDTNLVREFLHKNFVPFNWLNSETEAGQLALRAQKSDCPKPVVDCGGGQVLFNPTLRELAKCAGVWRPCPGELVDLAVVGGGPAGIAAAVYAASEGLSTLLLDRLGPGGQAGGSSKIENFIGFPAGLSGTELATRGVLQMLKFGARMVAPVAVERIEVPADPREPRLLHLDCNTVTRARVVLVATGVGWRKLPAVGAERFESAGIHYVCTAVEAVLYDESDVVVVGGGNSAGQATMHLAECCRTRRVHLVVRSPLGTGMSEYLVSRIRGAANVTVHEGAEVAEVDGAHHLESVVLAHAPSGTRERLACSGVFVFIGADPAARWLPPEVARDDSGYVLTGSDALRSGRWPLADRSPCPLETTVPGVLAAGDVRAGTTKRVGFAVGDGSLAVTCTHHLLSLR</sequence>
<dbReference type="InterPro" id="IPR023753">
    <property type="entry name" value="FAD/NAD-binding_dom"/>
</dbReference>
<evidence type="ECO:0000259" key="3">
    <source>
        <dbReference type="PROSITE" id="PS50042"/>
    </source>
</evidence>
<dbReference type="InterPro" id="IPR036188">
    <property type="entry name" value="FAD/NAD-bd_sf"/>
</dbReference>
<dbReference type="Pfam" id="PF00027">
    <property type="entry name" value="cNMP_binding"/>
    <property type="match status" value="1"/>
</dbReference>
<accession>A0A6P2CXL9</accession>
<dbReference type="PRINTS" id="PR00469">
    <property type="entry name" value="PNDRDTASEII"/>
</dbReference>
<dbReference type="RefSeq" id="WP_162667896.1">
    <property type="nucleotide sequence ID" value="NZ_LR593886.1"/>
</dbReference>
<name>A0A6P2CXL9_9BACT</name>
<evidence type="ECO:0000256" key="2">
    <source>
        <dbReference type="ARBA" id="ARBA00023002"/>
    </source>
</evidence>
<dbReference type="Gene3D" id="3.50.50.60">
    <property type="entry name" value="FAD/NAD(P)-binding domain"/>
    <property type="match status" value="2"/>
</dbReference>
<dbReference type="SUPFAM" id="SSF51206">
    <property type="entry name" value="cAMP-binding domain-like"/>
    <property type="match status" value="1"/>
</dbReference>
<dbReference type="KEGG" id="gms:SOIL9_45980"/>
<dbReference type="SUPFAM" id="SSF51905">
    <property type="entry name" value="FAD/NAD(P)-binding domain"/>
    <property type="match status" value="1"/>
</dbReference>
<feature type="domain" description="Cyclic nucleotide-binding" evidence="3">
    <location>
        <begin position="9"/>
        <end position="127"/>
    </location>
</feature>
<dbReference type="CDD" id="cd00038">
    <property type="entry name" value="CAP_ED"/>
    <property type="match status" value="1"/>
</dbReference>
<dbReference type="PRINTS" id="PR00368">
    <property type="entry name" value="FADPNR"/>
</dbReference>
<evidence type="ECO:0000256" key="1">
    <source>
        <dbReference type="ARBA" id="ARBA00022630"/>
    </source>
</evidence>
<dbReference type="Proteomes" id="UP000464178">
    <property type="component" value="Chromosome"/>
</dbReference>
<dbReference type="InterPro" id="IPR014710">
    <property type="entry name" value="RmlC-like_jellyroll"/>
</dbReference>
<dbReference type="PROSITE" id="PS50042">
    <property type="entry name" value="CNMP_BINDING_3"/>
    <property type="match status" value="1"/>
</dbReference>
<dbReference type="Pfam" id="PF07992">
    <property type="entry name" value="Pyr_redox_2"/>
    <property type="match status" value="1"/>
</dbReference>
<evidence type="ECO:0000313" key="5">
    <source>
        <dbReference type="Proteomes" id="UP000464178"/>
    </source>
</evidence>
<dbReference type="AlphaFoldDB" id="A0A6P2CXL9"/>
<keyword evidence="2" id="KW-0560">Oxidoreductase</keyword>
<keyword evidence="5" id="KW-1185">Reference proteome</keyword>
<keyword evidence="1" id="KW-0285">Flavoprotein</keyword>
<dbReference type="InterPro" id="IPR050097">
    <property type="entry name" value="Ferredoxin-NADP_redctase_2"/>
</dbReference>